<proteinExistence type="inferred from homology"/>
<evidence type="ECO:0000313" key="3">
    <source>
        <dbReference type="EMBL" id="MDV0442451.1"/>
    </source>
</evidence>
<keyword evidence="4" id="KW-1185">Reference proteome</keyword>
<organism evidence="3 4">
    <name type="scientific">Methanorbis furvi</name>
    <dbReference type="NCBI Taxonomy" id="3028299"/>
    <lineage>
        <taxon>Archaea</taxon>
        <taxon>Methanobacteriati</taxon>
        <taxon>Methanobacteriota</taxon>
        <taxon>Stenosarchaea group</taxon>
        <taxon>Methanomicrobia</taxon>
        <taxon>Methanomicrobiales</taxon>
        <taxon>Methanocorpusculaceae</taxon>
        <taxon>Methanorbis</taxon>
    </lineage>
</organism>
<reference evidence="3" key="1">
    <citation type="submission" date="2023-06" db="EMBL/GenBank/DDBJ databases">
        <title>Genome sequence of Methancorpusculaceae sp. Ag1.</title>
        <authorList>
            <person name="Protasov E."/>
            <person name="Platt K."/>
            <person name="Poehlein A."/>
            <person name="Daniel R."/>
            <person name="Brune A."/>
        </authorList>
    </citation>
    <scope>NUCLEOTIDE SEQUENCE</scope>
    <source>
        <strain evidence="3">Ag1</strain>
    </source>
</reference>
<comment type="caution">
    <text evidence="3">The sequence shown here is derived from an EMBL/GenBank/DDBJ whole genome shotgun (WGS) entry which is preliminary data.</text>
</comment>
<evidence type="ECO:0000313" key="4">
    <source>
        <dbReference type="Proteomes" id="UP001273136"/>
    </source>
</evidence>
<dbReference type="Gene3D" id="3.30.450.370">
    <property type="match status" value="1"/>
</dbReference>
<dbReference type="InterPro" id="IPR027417">
    <property type="entry name" value="P-loop_NTPase"/>
</dbReference>
<dbReference type="PANTHER" id="PTHR30486:SF6">
    <property type="entry name" value="TYPE IV PILUS RETRACTATION ATPASE PILT"/>
    <property type="match status" value="1"/>
</dbReference>
<dbReference type="GO" id="GO:0016887">
    <property type="term" value="F:ATP hydrolysis activity"/>
    <property type="evidence" value="ECO:0007669"/>
    <property type="project" value="InterPro"/>
</dbReference>
<evidence type="ECO:0000259" key="2">
    <source>
        <dbReference type="Pfam" id="PF00437"/>
    </source>
</evidence>
<gene>
    <name evidence="3" type="ORF">McpAg1_16940</name>
</gene>
<dbReference type="CDD" id="cd01130">
    <property type="entry name" value="VirB11-like_ATPase"/>
    <property type="match status" value="1"/>
</dbReference>
<dbReference type="AlphaFoldDB" id="A0AAE4MDM5"/>
<evidence type="ECO:0000256" key="1">
    <source>
        <dbReference type="ARBA" id="ARBA00006611"/>
    </source>
</evidence>
<dbReference type="Gene3D" id="1.10.390.40">
    <property type="match status" value="1"/>
</dbReference>
<sequence>MIVFDKKTEKEPIPDYCFERDGALVSPVLDPNNTPVELYWAVPGLSLVAIVRTPENENLYLVYEPSLTPFEKEVLERLYSGVRNILILEDVYNEDDKANALYRAMDKYMERFGIELPLVSIYKIRYYLNRNYLGWGILEPLQHDSSIEDISCDGINVPVFLFHRKYRNIRTTIVFKNTKDLDTMVVLFAQKTDKHISLATPIVDTTLSDGSRIQLTYGTTVSAHGSSFTIRKFNEVPFSPIDLILNKTFTIDEMVYFWMAVEYNQSVLFIGGTASGKTTSLNAVAQFIPKLSKVITIEDTREITLSHENWIASVVPDPTGSSEERIEITMFDLLKSAMRQRPEFILVGEVRGVEAQTLFQAMNTGHTTFSTLHAGSVDSAIHRLENEPLNVPKATIESLNIVSSQVRLYRDGKQIRRCNEIVEIIGLSETKNVVVNTVFKYDPASDDVVHSGQSQIYSRIMEIAGRDQTWLIQERRKRSQFIRAMVEQKIRDYRDVSELLWMYDAMPDMVADSLDDLSELLTSGITSPKLYRNMKIPLDVLSR</sequence>
<dbReference type="InterPro" id="IPR050921">
    <property type="entry name" value="T4SS_GSP_E_ATPase"/>
</dbReference>
<name>A0AAE4MDM5_9EURY</name>
<dbReference type="Pfam" id="PF00437">
    <property type="entry name" value="T2SSE"/>
    <property type="match status" value="1"/>
</dbReference>
<feature type="domain" description="Bacterial type II secretion system protein E" evidence="2">
    <location>
        <begin position="201"/>
        <end position="492"/>
    </location>
</feature>
<dbReference type="Gene3D" id="3.40.50.300">
    <property type="entry name" value="P-loop containing nucleotide triphosphate hydrolases"/>
    <property type="match status" value="1"/>
</dbReference>
<dbReference type="PANTHER" id="PTHR30486">
    <property type="entry name" value="TWITCHING MOTILITY PROTEIN PILT"/>
    <property type="match status" value="1"/>
</dbReference>
<dbReference type="Proteomes" id="UP001273136">
    <property type="component" value="Unassembled WGS sequence"/>
</dbReference>
<comment type="similarity">
    <text evidence="1">Belongs to the GSP E family.</text>
</comment>
<dbReference type="InterPro" id="IPR001482">
    <property type="entry name" value="T2SS/T4SS_dom"/>
</dbReference>
<dbReference type="EMBL" id="JAWDKA010000010">
    <property type="protein sequence ID" value="MDV0442451.1"/>
    <property type="molecule type" value="Genomic_DNA"/>
</dbReference>
<accession>A0AAE4MDM5</accession>
<protein>
    <recommendedName>
        <fullName evidence="2">Bacterial type II secretion system protein E domain-containing protein</fullName>
    </recommendedName>
</protein>
<dbReference type="SUPFAM" id="SSF52540">
    <property type="entry name" value="P-loop containing nucleoside triphosphate hydrolases"/>
    <property type="match status" value="1"/>
</dbReference>